<dbReference type="EMBL" id="RQHW01000031">
    <property type="protein sequence ID" value="TGN19448.1"/>
    <property type="molecule type" value="Genomic_DNA"/>
</dbReference>
<reference evidence="3" key="1">
    <citation type="journal article" date="2019" name="PLoS Negl. Trop. Dis.">
        <title>Revisiting the worldwide diversity of Leptospira species in the environment.</title>
        <authorList>
            <person name="Vincent A.T."/>
            <person name="Schiettekatte O."/>
            <person name="Bourhy P."/>
            <person name="Veyrier F.J."/>
            <person name="Picardeau M."/>
        </authorList>
    </citation>
    <scope>NUCLEOTIDE SEQUENCE [LARGE SCALE GENOMIC DNA]</scope>
    <source>
        <strain evidence="3">201300427</strain>
    </source>
</reference>
<evidence type="ECO:0000256" key="1">
    <source>
        <dbReference type="ARBA" id="ARBA00006484"/>
    </source>
</evidence>
<dbReference type="GO" id="GO:0016020">
    <property type="term" value="C:membrane"/>
    <property type="evidence" value="ECO:0007669"/>
    <property type="project" value="TreeGrafter"/>
</dbReference>
<dbReference type="PRINTS" id="PR00081">
    <property type="entry name" value="GDHRDH"/>
</dbReference>
<organism evidence="3 4">
    <name type="scientific">Leptospira idonii</name>
    <dbReference type="NCBI Taxonomy" id="1193500"/>
    <lineage>
        <taxon>Bacteria</taxon>
        <taxon>Pseudomonadati</taxon>
        <taxon>Spirochaetota</taxon>
        <taxon>Spirochaetia</taxon>
        <taxon>Leptospirales</taxon>
        <taxon>Leptospiraceae</taxon>
        <taxon>Leptospira</taxon>
    </lineage>
</organism>
<dbReference type="InterPro" id="IPR002347">
    <property type="entry name" value="SDR_fam"/>
</dbReference>
<accession>A0A4R9M3T7</accession>
<dbReference type="PROSITE" id="PS00061">
    <property type="entry name" value="ADH_SHORT"/>
    <property type="match status" value="1"/>
</dbReference>
<keyword evidence="4" id="KW-1185">Reference proteome</keyword>
<dbReference type="PANTHER" id="PTHR44196">
    <property type="entry name" value="DEHYDROGENASE/REDUCTASE SDR FAMILY MEMBER 7B"/>
    <property type="match status" value="1"/>
</dbReference>
<dbReference type="Gene3D" id="3.40.50.720">
    <property type="entry name" value="NAD(P)-binding Rossmann-like Domain"/>
    <property type="match status" value="1"/>
</dbReference>
<evidence type="ECO:0000313" key="4">
    <source>
        <dbReference type="Proteomes" id="UP000298058"/>
    </source>
</evidence>
<keyword evidence="2" id="KW-0560">Oxidoreductase</keyword>
<dbReference type="Proteomes" id="UP000298058">
    <property type="component" value="Unassembled WGS sequence"/>
</dbReference>
<comment type="similarity">
    <text evidence="1">Belongs to the short-chain dehydrogenases/reductases (SDR) family.</text>
</comment>
<gene>
    <name evidence="3" type="ORF">EHS15_08920</name>
</gene>
<dbReference type="RefSeq" id="WP_135760210.1">
    <property type="nucleotide sequence ID" value="NZ_RQHW01000031.1"/>
</dbReference>
<name>A0A4R9M3T7_9LEPT</name>
<dbReference type="AlphaFoldDB" id="A0A4R9M3T7"/>
<dbReference type="InterPro" id="IPR036291">
    <property type="entry name" value="NAD(P)-bd_dom_sf"/>
</dbReference>
<dbReference type="GO" id="GO:0016491">
    <property type="term" value="F:oxidoreductase activity"/>
    <property type="evidence" value="ECO:0007669"/>
    <property type="project" value="UniProtKB-KW"/>
</dbReference>
<dbReference type="SUPFAM" id="SSF51735">
    <property type="entry name" value="NAD(P)-binding Rossmann-fold domains"/>
    <property type="match status" value="1"/>
</dbReference>
<dbReference type="PANTHER" id="PTHR44196:SF3">
    <property type="entry name" value="SHORT CHAIN DEHYDROGENASE FAMILY PROTEIN"/>
    <property type="match status" value="1"/>
</dbReference>
<dbReference type="Pfam" id="PF00106">
    <property type="entry name" value="adh_short"/>
    <property type="match status" value="1"/>
</dbReference>
<sequence length="251" mass="26994">MGKKIIVVGASSGIGKAIAELELKNGSEVVLIARREKELKAIVSQWNAKGKSKPAFAVPFDVTNFSQAEKTFEKAVKELGGLDEIYFASGLMPEVSPNEYNTAKDISMLNVNTLGAVAILNPAATFFTKQKSGKIIGISSIAGERGRKGNPVYNTSKAALNTYLEALRNRLSESNIQVTTIKPGFVKTEMTKGLPLPEKGLLKAISAEEAAEKIVKAVAQGKQETFVPGIWALVGLIIRNIPSFIFKKLSI</sequence>
<proteinExistence type="inferred from homology"/>
<evidence type="ECO:0000313" key="3">
    <source>
        <dbReference type="EMBL" id="TGN19448.1"/>
    </source>
</evidence>
<dbReference type="InterPro" id="IPR020904">
    <property type="entry name" value="Sc_DH/Rdtase_CS"/>
</dbReference>
<dbReference type="OrthoDB" id="9808814at2"/>
<protein>
    <submittedName>
        <fullName evidence="3">SDR family NAD(P)-dependent oxidoreductase</fullName>
    </submittedName>
</protein>
<evidence type="ECO:0000256" key="2">
    <source>
        <dbReference type="ARBA" id="ARBA00023002"/>
    </source>
</evidence>
<comment type="caution">
    <text evidence="3">The sequence shown here is derived from an EMBL/GenBank/DDBJ whole genome shotgun (WGS) entry which is preliminary data.</text>
</comment>